<evidence type="ECO:0000256" key="4">
    <source>
        <dbReference type="ARBA" id="ARBA00022989"/>
    </source>
</evidence>
<dbReference type="Pfam" id="PF07690">
    <property type="entry name" value="MFS_1"/>
    <property type="match status" value="1"/>
</dbReference>
<keyword evidence="10" id="KW-1185">Reference proteome</keyword>
<evidence type="ECO:0000259" key="8">
    <source>
        <dbReference type="PROSITE" id="PS50850"/>
    </source>
</evidence>
<feature type="transmembrane region" description="Helical" evidence="7">
    <location>
        <begin position="353"/>
        <end position="374"/>
    </location>
</feature>
<dbReference type="InterPro" id="IPR001958">
    <property type="entry name" value="Tet-R_TetA/multi-R_MdtG-like"/>
</dbReference>
<feature type="region of interest" description="Disordered" evidence="6">
    <location>
        <begin position="249"/>
        <end position="268"/>
    </location>
</feature>
<dbReference type="Gene3D" id="1.20.1250.20">
    <property type="entry name" value="MFS general substrate transporter like domains"/>
    <property type="match status" value="1"/>
</dbReference>
<dbReference type="AlphaFoldDB" id="A0A9P6ASG9"/>
<sequence length="488" mass="53235">MSSSDEPCTNLEENRLCGSNGAPHVIPIAILWYLQLCEPIANTVIYPFVNEVSIALPNVTRSVHIANDRGDDRRVGYYVGIIESTFFLTECLCVLQWGRLSDVIGRRPVICVGLLGVTISITCFGLSQTFGTLILSRSLAGLTNGNIGVIKSAIGELADSTNIVEAFQYMPLCWNIGETIGPLIGGYLSNPSQRFPKTFEDSVFWRTYPYLLPCLVAALFPLSGFILSIMFLRETVVHPWRWGGWSKVGRSKRNPESTPLLPNPAPAHRSASLRSILTKRVIISVANYCLLALISIAYSVLQPLFLSTPIQHGGLSLDPTRIGYILAVQGVLGALSVLMFSARLQQIFRVNTVFSMAMAVFVVLLGAFPVMNAFARVEDRISWQVWFILAIQLLLFGLVEIGYGCMYILVTNASPSRADLGTVNGLAQTASSMMRAIGPASSTALFALSVEKDLMGGRLVFAILLMVVVLGVGLSFLQEDGPMEENVE</sequence>
<feature type="transmembrane region" description="Helical" evidence="7">
    <location>
        <begin position="459"/>
        <end position="477"/>
    </location>
</feature>
<evidence type="ECO:0000256" key="7">
    <source>
        <dbReference type="SAM" id="Phobius"/>
    </source>
</evidence>
<keyword evidence="5 7" id="KW-0472">Membrane</keyword>
<dbReference type="GO" id="GO:0016020">
    <property type="term" value="C:membrane"/>
    <property type="evidence" value="ECO:0007669"/>
    <property type="project" value="UniProtKB-SubCell"/>
</dbReference>
<dbReference type="InterPro" id="IPR020846">
    <property type="entry name" value="MFS_dom"/>
</dbReference>
<feature type="transmembrane region" description="Helical" evidence="7">
    <location>
        <begin position="281"/>
        <end position="301"/>
    </location>
</feature>
<keyword evidence="2" id="KW-0813">Transport</keyword>
<feature type="transmembrane region" description="Helical" evidence="7">
    <location>
        <begin position="210"/>
        <end position="232"/>
    </location>
</feature>
<dbReference type="PANTHER" id="PTHR23504">
    <property type="entry name" value="MAJOR FACILITATOR SUPERFAMILY DOMAIN-CONTAINING PROTEIN 10"/>
    <property type="match status" value="1"/>
</dbReference>
<evidence type="ECO:0000256" key="1">
    <source>
        <dbReference type="ARBA" id="ARBA00004141"/>
    </source>
</evidence>
<dbReference type="CDD" id="cd17330">
    <property type="entry name" value="MFS_SLC46_TetA_like"/>
    <property type="match status" value="1"/>
</dbReference>
<keyword evidence="3 7" id="KW-0812">Transmembrane</keyword>
<gene>
    <name evidence="9" type="ORF">BS47DRAFT_1373177</name>
</gene>
<dbReference type="PROSITE" id="PS50850">
    <property type="entry name" value="MFS"/>
    <property type="match status" value="1"/>
</dbReference>
<comment type="subcellular location">
    <subcellularLocation>
        <location evidence="1">Membrane</location>
        <topology evidence="1">Multi-pass membrane protein</topology>
    </subcellularLocation>
</comment>
<accession>A0A9P6ASG9</accession>
<evidence type="ECO:0000256" key="3">
    <source>
        <dbReference type="ARBA" id="ARBA00022692"/>
    </source>
</evidence>
<dbReference type="GO" id="GO:0022857">
    <property type="term" value="F:transmembrane transporter activity"/>
    <property type="evidence" value="ECO:0007669"/>
    <property type="project" value="InterPro"/>
</dbReference>
<evidence type="ECO:0000313" key="10">
    <source>
        <dbReference type="Proteomes" id="UP000886523"/>
    </source>
</evidence>
<dbReference type="SUPFAM" id="SSF103473">
    <property type="entry name" value="MFS general substrate transporter"/>
    <property type="match status" value="1"/>
</dbReference>
<feature type="transmembrane region" description="Helical" evidence="7">
    <location>
        <begin position="386"/>
        <end position="410"/>
    </location>
</feature>
<keyword evidence="4 7" id="KW-1133">Transmembrane helix</keyword>
<dbReference type="EMBL" id="MU129006">
    <property type="protein sequence ID" value="KAF9511061.1"/>
    <property type="molecule type" value="Genomic_DNA"/>
</dbReference>
<proteinExistence type="predicted"/>
<feature type="transmembrane region" description="Helical" evidence="7">
    <location>
        <begin position="321"/>
        <end position="341"/>
    </location>
</feature>
<dbReference type="InterPro" id="IPR036259">
    <property type="entry name" value="MFS_trans_sf"/>
</dbReference>
<protein>
    <recommendedName>
        <fullName evidence="8">Major facilitator superfamily (MFS) profile domain-containing protein</fullName>
    </recommendedName>
</protein>
<feature type="transmembrane region" description="Helical" evidence="7">
    <location>
        <begin position="109"/>
        <end position="135"/>
    </location>
</feature>
<evidence type="ECO:0000256" key="6">
    <source>
        <dbReference type="SAM" id="MobiDB-lite"/>
    </source>
</evidence>
<dbReference type="PANTHER" id="PTHR23504:SF15">
    <property type="entry name" value="MAJOR FACILITATOR SUPERFAMILY (MFS) PROFILE DOMAIN-CONTAINING PROTEIN"/>
    <property type="match status" value="1"/>
</dbReference>
<organism evidence="9 10">
    <name type="scientific">Hydnum rufescens UP504</name>
    <dbReference type="NCBI Taxonomy" id="1448309"/>
    <lineage>
        <taxon>Eukaryota</taxon>
        <taxon>Fungi</taxon>
        <taxon>Dikarya</taxon>
        <taxon>Basidiomycota</taxon>
        <taxon>Agaricomycotina</taxon>
        <taxon>Agaricomycetes</taxon>
        <taxon>Cantharellales</taxon>
        <taxon>Hydnaceae</taxon>
        <taxon>Hydnum</taxon>
    </lineage>
</organism>
<dbReference type="Proteomes" id="UP000886523">
    <property type="component" value="Unassembled WGS sequence"/>
</dbReference>
<evidence type="ECO:0000313" key="9">
    <source>
        <dbReference type="EMBL" id="KAF9511061.1"/>
    </source>
</evidence>
<evidence type="ECO:0000256" key="5">
    <source>
        <dbReference type="ARBA" id="ARBA00023136"/>
    </source>
</evidence>
<evidence type="ECO:0000256" key="2">
    <source>
        <dbReference type="ARBA" id="ARBA00022448"/>
    </source>
</evidence>
<dbReference type="InterPro" id="IPR011701">
    <property type="entry name" value="MFS"/>
</dbReference>
<dbReference type="PRINTS" id="PR01035">
    <property type="entry name" value="TCRTETA"/>
</dbReference>
<name>A0A9P6ASG9_9AGAM</name>
<feature type="domain" description="Major facilitator superfamily (MFS) profile" evidence="8">
    <location>
        <begin position="27"/>
        <end position="483"/>
    </location>
</feature>
<dbReference type="OrthoDB" id="419616at2759"/>
<reference evidence="9" key="1">
    <citation type="journal article" date="2020" name="Nat. Commun.">
        <title>Large-scale genome sequencing of mycorrhizal fungi provides insights into the early evolution of symbiotic traits.</title>
        <authorList>
            <person name="Miyauchi S."/>
            <person name="Kiss E."/>
            <person name="Kuo A."/>
            <person name="Drula E."/>
            <person name="Kohler A."/>
            <person name="Sanchez-Garcia M."/>
            <person name="Morin E."/>
            <person name="Andreopoulos B."/>
            <person name="Barry K.W."/>
            <person name="Bonito G."/>
            <person name="Buee M."/>
            <person name="Carver A."/>
            <person name="Chen C."/>
            <person name="Cichocki N."/>
            <person name="Clum A."/>
            <person name="Culley D."/>
            <person name="Crous P.W."/>
            <person name="Fauchery L."/>
            <person name="Girlanda M."/>
            <person name="Hayes R.D."/>
            <person name="Keri Z."/>
            <person name="LaButti K."/>
            <person name="Lipzen A."/>
            <person name="Lombard V."/>
            <person name="Magnuson J."/>
            <person name="Maillard F."/>
            <person name="Murat C."/>
            <person name="Nolan M."/>
            <person name="Ohm R.A."/>
            <person name="Pangilinan J."/>
            <person name="Pereira M.F."/>
            <person name="Perotto S."/>
            <person name="Peter M."/>
            <person name="Pfister S."/>
            <person name="Riley R."/>
            <person name="Sitrit Y."/>
            <person name="Stielow J.B."/>
            <person name="Szollosi G."/>
            <person name="Zifcakova L."/>
            <person name="Stursova M."/>
            <person name="Spatafora J.W."/>
            <person name="Tedersoo L."/>
            <person name="Vaario L.M."/>
            <person name="Yamada A."/>
            <person name="Yan M."/>
            <person name="Wang P."/>
            <person name="Xu J."/>
            <person name="Bruns T."/>
            <person name="Baldrian P."/>
            <person name="Vilgalys R."/>
            <person name="Dunand C."/>
            <person name="Henrissat B."/>
            <person name="Grigoriev I.V."/>
            <person name="Hibbett D."/>
            <person name="Nagy L.G."/>
            <person name="Martin F.M."/>
        </authorList>
    </citation>
    <scope>NUCLEOTIDE SEQUENCE</scope>
    <source>
        <strain evidence="9">UP504</strain>
    </source>
</reference>
<comment type="caution">
    <text evidence="9">The sequence shown here is derived from an EMBL/GenBank/DDBJ whole genome shotgun (WGS) entry which is preliminary data.</text>
</comment>